<keyword evidence="8" id="KW-1185">Reference proteome</keyword>
<reference evidence="7 8" key="1">
    <citation type="submission" date="2019-03" db="EMBL/GenBank/DDBJ databases">
        <title>Genomic Encyclopedia of Type Strains, Phase IV (KMG-IV): sequencing the most valuable type-strain genomes for metagenomic binning, comparative biology and taxonomic classification.</title>
        <authorList>
            <person name="Goeker M."/>
        </authorList>
    </citation>
    <scope>NUCLEOTIDE SEQUENCE [LARGE SCALE GENOMIC DNA]</scope>
    <source>
        <strain evidence="7 8">DSM 103923</strain>
    </source>
</reference>
<name>A0A4R3JVH2_9PROT</name>
<dbReference type="InterPro" id="IPR035965">
    <property type="entry name" value="PAS-like_dom_sf"/>
</dbReference>
<dbReference type="InterPro" id="IPR002078">
    <property type="entry name" value="Sigma_54_int"/>
</dbReference>
<dbReference type="OrthoDB" id="5288224at2"/>
<accession>A0A4R3JVH2</accession>
<dbReference type="GO" id="GO:0005524">
    <property type="term" value="F:ATP binding"/>
    <property type="evidence" value="ECO:0007669"/>
    <property type="project" value="UniProtKB-KW"/>
</dbReference>
<dbReference type="PROSITE" id="PS50045">
    <property type="entry name" value="SIGMA54_INTERACT_4"/>
    <property type="match status" value="1"/>
</dbReference>
<dbReference type="Pfam" id="PF00158">
    <property type="entry name" value="Sigma54_activat"/>
    <property type="match status" value="1"/>
</dbReference>
<comment type="caution">
    <text evidence="7">The sequence shown here is derived from an EMBL/GenBank/DDBJ whole genome shotgun (WGS) entry which is preliminary data.</text>
</comment>
<sequence length="443" mass="48958">MNSPPIQLQSLIDLQEGPFVLIDADYRIVAANRAYCESYGQGPADIVGRHCHEVSHHSPLPCHLHGEDCPHQRVFATGQPCTVLHTHYDQDNRPEHVRLQGHPIRGANGELYLGEVMTRLASPQELDCDTMRMIGQAPAFLECVDNLTRLAASDAPILLYGESGVGKELAAEFVHKHSDRSHGPFVAVNCAAIAESVFESELFGHERGAFTGCVGRKRGLFELAHGGILFLDEVGDMPLSMQPKLLRVLETGEFRRVGGIETLHADVRILSATNRDLLEMVQAGRFREDLYYRLAGIDVTLPPLRHRRQDIPALAEALLERLAAARGKRYRLSREALAKLETHDYPGNIRELRNVLQKAVALNSNGLIGAEQIQFDNAPEAAFAAPLPATADDAVPPATLAGIEAEHIRELLARHGGHRRTVADILGISERTLYRKLQRYGLR</sequence>
<dbReference type="EMBL" id="SLZY01000018">
    <property type="protein sequence ID" value="TCS70031.1"/>
    <property type="molecule type" value="Genomic_DNA"/>
</dbReference>
<dbReference type="Gene3D" id="3.40.50.300">
    <property type="entry name" value="P-loop containing nucleotide triphosphate hydrolases"/>
    <property type="match status" value="1"/>
</dbReference>
<dbReference type="Gene3D" id="3.30.450.20">
    <property type="entry name" value="PAS domain"/>
    <property type="match status" value="1"/>
</dbReference>
<dbReference type="InterPro" id="IPR003593">
    <property type="entry name" value="AAA+_ATPase"/>
</dbReference>
<dbReference type="SUPFAM" id="SSF46689">
    <property type="entry name" value="Homeodomain-like"/>
    <property type="match status" value="1"/>
</dbReference>
<dbReference type="PANTHER" id="PTHR32071">
    <property type="entry name" value="TRANSCRIPTIONAL REGULATORY PROTEIN"/>
    <property type="match status" value="1"/>
</dbReference>
<dbReference type="InterPro" id="IPR002197">
    <property type="entry name" value="HTH_Fis"/>
</dbReference>
<dbReference type="GO" id="GO:0043565">
    <property type="term" value="F:sequence-specific DNA binding"/>
    <property type="evidence" value="ECO:0007669"/>
    <property type="project" value="InterPro"/>
</dbReference>
<dbReference type="SMART" id="SM00091">
    <property type="entry name" value="PAS"/>
    <property type="match status" value="1"/>
</dbReference>
<dbReference type="InterPro" id="IPR009057">
    <property type="entry name" value="Homeodomain-like_sf"/>
</dbReference>
<dbReference type="Pfam" id="PF08448">
    <property type="entry name" value="PAS_4"/>
    <property type="match status" value="1"/>
</dbReference>
<dbReference type="InterPro" id="IPR025943">
    <property type="entry name" value="Sigma_54_int_dom_ATP-bd_2"/>
</dbReference>
<dbReference type="AlphaFoldDB" id="A0A4R3JVH2"/>
<keyword evidence="4" id="KW-0238">DNA-binding</keyword>
<dbReference type="SUPFAM" id="SSF55785">
    <property type="entry name" value="PYP-like sensor domain (PAS domain)"/>
    <property type="match status" value="1"/>
</dbReference>
<dbReference type="FunFam" id="3.40.50.300:FF:000006">
    <property type="entry name" value="DNA-binding transcriptional regulator NtrC"/>
    <property type="match status" value="1"/>
</dbReference>
<dbReference type="GO" id="GO:0006355">
    <property type="term" value="P:regulation of DNA-templated transcription"/>
    <property type="evidence" value="ECO:0007669"/>
    <property type="project" value="InterPro"/>
</dbReference>
<dbReference type="PRINTS" id="PR01590">
    <property type="entry name" value="HTHFIS"/>
</dbReference>
<dbReference type="InterPro" id="IPR027417">
    <property type="entry name" value="P-loop_NTPase"/>
</dbReference>
<dbReference type="Gene3D" id="1.10.8.60">
    <property type="match status" value="1"/>
</dbReference>
<keyword evidence="5" id="KW-0804">Transcription</keyword>
<evidence type="ECO:0000256" key="2">
    <source>
        <dbReference type="ARBA" id="ARBA00022840"/>
    </source>
</evidence>
<dbReference type="PROSITE" id="PS00688">
    <property type="entry name" value="SIGMA54_INTERACT_3"/>
    <property type="match status" value="1"/>
</dbReference>
<keyword evidence="1" id="KW-0547">Nucleotide-binding</keyword>
<dbReference type="CDD" id="cd00009">
    <property type="entry name" value="AAA"/>
    <property type="match status" value="1"/>
</dbReference>
<dbReference type="InterPro" id="IPR025944">
    <property type="entry name" value="Sigma_54_int_dom_CS"/>
</dbReference>
<evidence type="ECO:0000313" key="8">
    <source>
        <dbReference type="Proteomes" id="UP000295135"/>
    </source>
</evidence>
<dbReference type="InterPro" id="IPR000014">
    <property type="entry name" value="PAS"/>
</dbReference>
<dbReference type="PROSITE" id="PS00676">
    <property type="entry name" value="SIGMA54_INTERACT_2"/>
    <property type="match status" value="1"/>
</dbReference>
<evidence type="ECO:0000259" key="6">
    <source>
        <dbReference type="PROSITE" id="PS50045"/>
    </source>
</evidence>
<evidence type="ECO:0000313" key="7">
    <source>
        <dbReference type="EMBL" id="TCS70031.1"/>
    </source>
</evidence>
<evidence type="ECO:0000256" key="5">
    <source>
        <dbReference type="ARBA" id="ARBA00023163"/>
    </source>
</evidence>
<feature type="domain" description="Sigma-54 factor interaction" evidence="6">
    <location>
        <begin position="133"/>
        <end position="361"/>
    </location>
</feature>
<dbReference type="Gene3D" id="1.10.10.60">
    <property type="entry name" value="Homeodomain-like"/>
    <property type="match status" value="1"/>
</dbReference>
<keyword evidence="3" id="KW-0805">Transcription regulation</keyword>
<evidence type="ECO:0000256" key="1">
    <source>
        <dbReference type="ARBA" id="ARBA00022741"/>
    </source>
</evidence>
<dbReference type="SMART" id="SM00382">
    <property type="entry name" value="AAA"/>
    <property type="match status" value="1"/>
</dbReference>
<dbReference type="InterPro" id="IPR058031">
    <property type="entry name" value="AAA_lid_NorR"/>
</dbReference>
<dbReference type="SUPFAM" id="SSF52540">
    <property type="entry name" value="P-loop containing nucleoside triphosphate hydrolases"/>
    <property type="match status" value="1"/>
</dbReference>
<evidence type="ECO:0000256" key="3">
    <source>
        <dbReference type="ARBA" id="ARBA00023015"/>
    </source>
</evidence>
<dbReference type="Proteomes" id="UP000295135">
    <property type="component" value="Unassembled WGS sequence"/>
</dbReference>
<dbReference type="CDD" id="cd00130">
    <property type="entry name" value="PAS"/>
    <property type="match status" value="1"/>
</dbReference>
<dbReference type="Pfam" id="PF25601">
    <property type="entry name" value="AAA_lid_14"/>
    <property type="match status" value="1"/>
</dbReference>
<evidence type="ECO:0000256" key="4">
    <source>
        <dbReference type="ARBA" id="ARBA00023125"/>
    </source>
</evidence>
<organism evidence="7 8">
    <name type="scientific">Sulfuritortus calidifontis</name>
    <dbReference type="NCBI Taxonomy" id="1914471"/>
    <lineage>
        <taxon>Bacteria</taxon>
        <taxon>Pseudomonadati</taxon>
        <taxon>Pseudomonadota</taxon>
        <taxon>Betaproteobacteria</taxon>
        <taxon>Nitrosomonadales</taxon>
        <taxon>Thiobacillaceae</taxon>
        <taxon>Sulfuritortus</taxon>
    </lineage>
</organism>
<keyword evidence="2" id="KW-0067">ATP-binding</keyword>
<dbReference type="InterPro" id="IPR013656">
    <property type="entry name" value="PAS_4"/>
</dbReference>
<protein>
    <submittedName>
        <fullName evidence="7">Fis family sigma54 specific transcriptional regulator</fullName>
    </submittedName>
</protein>
<gene>
    <name evidence="7" type="ORF">EDC61_11845</name>
</gene>
<proteinExistence type="predicted"/>
<dbReference type="Pfam" id="PF02954">
    <property type="entry name" value="HTH_8"/>
    <property type="match status" value="1"/>
</dbReference>